<evidence type="ECO:0008006" key="7">
    <source>
        <dbReference type="Google" id="ProtNLM"/>
    </source>
</evidence>
<organism evidence="5 6">
    <name type="scientific">Durusdinium trenchii</name>
    <dbReference type="NCBI Taxonomy" id="1381693"/>
    <lineage>
        <taxon>Eukaryota</taxon>
        <taxon>Sar</taxon>
        <taxon>Alveolata</taxon>
        <taxon>Dinophyceae</taxon>
        <taxon>Suessiales</taxon>
        <taxon>Symbiodiniaceae</taxon>
        <taxon>Durusdinium</taxon>
    </lineage>
</organism>
<dbReference type="Gene3D" id="1.10.8.720">
    <property type="entry name" value="Region D6 of dynein motor"/>
    <property type="match status" value="1"/>
</dbReference>
<dbReference type="Pfam" id="PF03028">
    <property type="entry name" value="Dynein_heavy"/>
    <property type="match status" value="1"/>
</dbReference>
<dbReference type="Gene3D" id="1.20.1270.280">
    <property type="match status" value="1"/>
</dbReference>
<feature type="domain" description="Dynein heavy chain C-terminal" evidence="4">
    <location>
        <begin position="670"/>
        <end position="970"/>
    </location>
</feature>
<dbReference type="Gene3D" id="3.40.50.300">
    <property type="entry name" value="P-loop containing nucleotide triphosphate hydrolases"/>
    <property type="match status" value="2"/>
</dbReference>
<feature type="domain" description="Dynein heavy chain region D6 P-loop" evidence="1">
    <location>
        <begin position="378"/>
        <end position="489"/>
    </location>
</feature>
<dbReference type="Gene3D" id="3.10.490.20">
    <property type="match status" value="1"/>
</dbReference>
<dbReference type="InterPro" id="IPR043160">
    <property type="entry name" value="Dynein_C_barrel"/>
</dbReference>
<evidence type="ECO:0000313" key="5">
    <source>
        <dbReference type="EMBL" id="CAK9028694.1"/>
    </source>
</evidence>
<name>A0ABP0KP84_9DINO</name>
<comment type="caution">
    <text evidence="5">The sequence shown here is derived from an EMBL/GenBank/DDBJ whole genome shotgun (WGS) entry which is preliminary data.</text>
</comment>
<feature type="domain" description="Dynein heavy chain ATP-binding dynein motor region" evidence="2">
    <location>
        <begin position="35"/>
        <end position="124"/>
    </location>
</feature>
<evidence type="ECO:0000259" key="4">
    <source>
        <dbReference type="Pfam" id="PF18199"/>
    </source>
</evidence>
<proteinExistence type="predicted"/>
<dbReference type="PANTHER" id="PTHR22878">
    <property type="entry name" value="DYNEIN HEAVY CHAIN 6, AXONEMAL-LIKE-RELATED"/>
    <property type="match status" value="1"/>
</dbReference>
<dbReference type="InterPro" id="IPR035706">
    <property type="entry name" value="AAA_9"/>
</dbReference>
<feature type="domain" description="Dynein heavy chain AAA lid" evidence="3">
    <location>
        <begin position="524"/>
        <end position="664"/>
    </location>
</feature>
<dbReference type="InterPro" id="IPR042219">
    <property type="entry name" value="AAA_lid_11_sf"/>
</dbReference>
<dbReference type="Pfam" id="PF12781">
    <property type="entry name" value="AAA_9"/>
    <property type="match status" value="1"/>
</dbReference>
<evidence type="ECO:0000313" key="6">
    <source>
        <dbReference type="Proteomes" id="UP001642484"/>
    </source>
</evidence>
<dbReference type="InterPro" id="IPR004273">
    <property type="entry name" value="Dynein_heavy_D6_P-loop"/>
</dbReference>
<dbReference type="Pfam" id="PF18198">
    <property type="entry name" value="AAA_lid_11"/>
    <property type="match status" value="1"/>
</dbReference>
<reference evidence="5 6" key="1">
    <citation type="submission" date="2024-02" db="EMBL/GenBank/DDBJ databases">
        <authorList>
            <person name="Chen Y."/>
            <person name="Shah S."/>
            <person name="Dougan E. K."/>
            <person name="Thang M."/>
            <person name="Chan C."/>
        </authorList>
    </citation>
    <scope>NUCLEOTIDE SEQUENCE [LARGE SCALE GENOMIC DNA]</scope>
</reference>
<protein>
    <recommendedName>
        <fullName evidence="7">Dynein heavy chain</fullName>
    </recommendedName>
</protein>
<sequence length="974" mass="110149">MVQELQVLFDHQAAEPSLPAGGAVLTTERDMRDGSVAVKVTLLNFMITQVGLQDQLLNIVVEKERPDLAEEKGLIHLAGAENKEQLELTENKILDVLSSSQGNILEDEAAVQVLSASKQLSNEIAGGAQGTLNGRPKAQKQQTAETTERQIDEARLQYVPVALGTQHMPFDPMYQYSLPFFINLFRAAISKSEKTDDIGMRILILNDFFMDMLYKNICRSLFEKHKLLFSFLLTMRLRITTGKVSMSDYRFLLTGGTAMEEPPAKPDDWIPDRCWLEIFKLSKLDEIYTPLPESFTNELKRWKEVYDSSDPMRCLENLRNAPEGVKGLTQFQKLLVLRCVRPDRVLPAVLTYVTAEIGEKFVTPPPFDIAGSYADSSNTSPLIFILSPGSDPSSALYMFATDKGREINSLSLGQGQGPKAERLLSDATESGSWVLLQNCHLFASWMPKLDKILEQMDPKQTNSDFRLWLTSYPSDKFPVSILQNSVKITNEAPQGLRMNLVGSYLMDPISNEEFFEGCKNPQAFKRLLFALCFFHAVIQERRLFGPLGWNIPYEFTQNDLRISARQLQMFIDESPEQIQFKAINYLAGECNYGGRVTEAQDRRLLMTLLLDYYNPEVLKPGHSLCVEHPEFTVPPAASLEDTLEMIRQTPIVTPPGIYGFHTNANLTREQNETYAMMENLLLTVGQASGSGGTSPEETVGEAATDILRRMPEQFDLVEVQKRYPTMYEESMNTVLVQELTRFNSLTRVIGATLKDIQKAIQGLLLMSPDLEQVFLSIFNGKTPALWLANSYPSLKPLGGYTNDLIERLKFFQAWIDHGIPVTFWLSGIYFTQAFTTGAAQNFARKWAIPIDTLVFDFDMPPDQQPSKKPENGVYCYGLFLEGCKWDWAQWELAESDLKVLYVPVPLLWIVPCKKAELRKFPWYDCPLYKVSTRKGVLSTTGHSTNFVMPIKLRSSHPESHWVKRGVAMLTQLDA</sequence>
<gene>
    <name evidence="5" type="ORF">CCMP2556_LOCUS17193</name>
</gene>
<dbReference type="EMBL" id="CAXAMN010009446">
    <property type="protein sequence ID" value="CAK9028694.1"/>
    <property type="molecule type" value="Genomic_DNA"/>
</dbReference>
<evidence type="ECO:0000259" key="1">
    <source>
        <dbReference type="Pfam" id="PF03028"/>
    </source>
</evidence>
<evidence type="ECO:0000259" key="2">
    <source>
        <dbReference type="Pfam" id="PF12781"/>
    </source>
</evidence>
<accession>A0ABP0KP84</accession>
<dbReference type="Pfam" id="PF18199">
    <property type="entry name" value="Dynein_C"/>
    <property type="match status" value="1"/>
</dbReference>
<dbReference type="InterPro" id="IPR027417">
    <property type="entry name" value="P-loop_NTPase"/>
</dbReference>
<dbReference type="InterPro" id="IPR041658">
    <property type="entry name" value="AAA_lid_11"/>
</dbReference>
<dbReference type="Gene3D" id="1.10.8.1220">
    <property type="match status" value="1"/>
</dbReference>
<dbReference type="PANTHER" id="PTHR22878:SF70">
    <property type="entry name" value="DYNEIN HEAVY CHAIN 2, AXONEMAL"/>
    <property type="match status" value="1"/>
</dbReference>
<dbReference type="InterPro" id="IPR041228">
    <property type="entry name" value="Dynein_C"/>
</dbReference>
<keyword evidence="6" id="KW-1185">Reference proteome</keyword>
<dbReference type="Proteomes" id="UP001642484">
    <property type="component" value="Unassembled WGS sequence"/>
</dbReference>
<evidence type="ECO:0000259" key="3">
    <source>
        <dbReference type="Pfam" id="PF18198"/>
    </source>
</evidence>
<dbReference type="Gene3D" id="6.10.140.1060">
    <property type="match status" value="1"/>
</dbReference>
<dbReference type="InterPro" id="IPR026983">
    <property type="entry name" value="DHC"/>
</dbReference>